<feature type="transmembrane region" description="Helical" evidence="1">
    <location>
        <begin position="618"/>
        <end position="637"/>
    </location>
</feature>
<evidence type="ECO:0000313" key="4">
    <source>
        <dbReference type="EMBL" id="PZR14383.1"/>
    </source>
</evidence>
<feature type="transmembrane region" description="Helical" evidence="1">
    <location>
        <begin position="492"/>
        <end position="515"/>
    </location>
</feature>
<dbReference type="InterPro" id="IPR000421">
    <property type="entry name" value="FA58C"/>
</dbReference>
<keyword evidence="1" id="KW-0812">Transmembrane</keyword>
<feature type="signal peptide" evidence="2">
    <location>
        <begin position="1"/>
        <end position="17"/>
    </location>
</feature>
<dbReference type="Gene3D" id="2.60.120.260">
    <property type="entry name" value="Galactose-binding domain-like"/>
    <property type="match status" value="1"/>
</dbReference>
<keyword evidence="1" id="KW-0472">Membrane</keyword>
<feature type="transmembrane region" description="Helical" evidence="1">
    <location>
        <begin position="657"/>
        <end position="677"/>
    </location>
</feature>
<feature type="transmembrane region" description="Helical" evidence="1">
    <location>
        <begin position="221"/>
        <end position="239"/>
    </location>
</feature>
<feature type="transmembrane region" description="Helical" evidence="1">
    <location>
        <begin position="166"/>
        <end position="184"/>
    </location>
</feature>
<accession>A0A2W5TM39</accession>
<keyword evidence="1" id="KW-1133">Transmembrane helix</keyword>
<dbReference type="InterPro" id="IPR008979">
    <property type="entry name" value="Galactose-bd-like_sf"/>
</dbReference>
<protein>
    <recommendedName>
        <fullName evidence="3">F5/8 type C domain-containing protein</fullName>
    </recommendedName>
</protein>
<feature type="transmembrane region" description="Helical" evidence="1">
    <location>
        <begin position="191"/>
        <end position="209"/>
    </location>
</feature>
<organism evidence="4 5">
    <name type="scientific">Archangium gephyra</name>
    <dbReference type="NCBI Taxonomy" id="48"/>
    <lineage>
        <taxon>Bacteria</taxon>
        <taxon>Pseudomonadati</taxon>
        <taxon>Myxococcota</taxon>
        <taxon>Myxococcia</taxon>
        <taxon>Myxococcales</taxon>
        <taxon>Cystobacterineae</taxon>
        <taxon>Archangiaceae</taxon>
        <taxon>Archangium</taxon>
    </lineage>
</organism>
<dbReference type="Proteomes" id="UP000249061">
    <property type="component" value="Unassembled WGS sequence"/>
</dbReference>
<evidence type="ECO:0000259" key="3">
    <source>
        <dbReference type="PROSITE" id="PS50022"/>
    </source>
</evidence>
<dbReference type="AlphaFoldDB" id="A0A2W5TM39"/>
<reference evidence="4 5" key="1">
    <citation type="submission" date="2017-08" db="EMBL/GenBank/DDBJ databases">
        <title>Infants hospitalized years apart are colonized by the same room-sourced microbial strains.</title>
        <authorList>
            <person name="Brooks B."/>
            <person name="Olm M.R."/>
            <person name="Firek B.A."/>
            <person name="Baker R."/>
            <person name="Thomas B.C."/>
            <person name="Morowitz M.J."/>
            <person name="Banfield J.F."/>
        </authorList>
    </citation>
    <scope>NUCLEOTIDE SEQUENCE [LARGE SCALE GENOMIC DNA]</scope>
    <source>
        <strain evidence="4">S2_003_000_R2_14</strain>
    </source>
</reference>
<feature type="chain" id="PRO_5015970040" description="F5/8 type C domain-containing protein" evidence="2">
    <location>
        <begin position="18"/>
        <end position="710"/>
    </location>
</feature>
<feature type="transmembrane region" description="Helical" evidence="1">
    <location>
        <begin position="594"/>
        <end position="611"/>
    </location>
</feature>
<evidence type="ECO:0000256" key="2">
    <source>
        <dbReference type="SAM" id="SignalP"/>
    </source>
</evidence>
<evidence type="ECO:0000256" key="1">
    <source>
        <dbReference type="SAM" id="Phobius"/>
    </source>
</evidence>
<gene>
    <name evidence="4" type="ORF">DI536_09995</name>
</gene>
<comment type="caution">
    <text evidence="4">The sequence shown here is derived from an EMBL/GenBank/DDBJ whole genome shotgun (WGS) entry which is preliminary data.</text>
</comment>
<dbReference type="EMBL" id="QFQP01000007">
    <property type="protein sequence ID" value="PZR14383.1"/>
    <property type="molecule type" value="Genomic_DNA"/>
</dbReference>
<feature type="transmembrane region" description="Helical" evidence="1">
    <location>
        <begin position="536"/>
        <end position="558"/>
    </location>
</feature>
<dbReference type="SUPFAM" id="SSF49785">
    <property type="entry name" value="Galactose-binding domain-like"/>
    <property type="match status" value="1"/>
</dbReference>
<name>A0A2W5TM39_9BACT</name>
<keyword evidence="2" id="KW-0732">Signal</keyword>
<sequence>MRSGLLAILLIAASASAQNVLLHRAPQDGSALPGPQRLSDGVIAKDGDPWDMPGALTFGPGAELVWDLGNLTHLSAAAVQADNNDVYVLAVSDDGVNWRELWAAGPADGPGLRTRSIKKLDARARFVRLSANGGDQRFSVTELELFGDDIDGSELLRSKWVPRRPLEQTSIALLIGAALVLLAASRRAPKPLLLAIAAVALWSVGKFMFETTPAGDWRGSLPWLRAVAALLAAMVLIRERLWRGAWPLHPAFTFGGLGLSAVLAMWCFLNLGAPQFFDHGQRRGTWLHHYDMRTYFPIAKYFPELRFDGVYAASVLAVAEGNNLDNFDGQPIRDLRTHVMTNVRDSKAHLREVRSRFTPARWAEFLQDMAYFRAAMGDAGFLGSMNDHGGNATPVWFMSARALFKSAPASDATMWRGVFADLLLFALAILAIGWAWGARTALLAIVVFGAMDFYQFGSNWFGATLRHDWLSLWAIGVALLKKRQYGWAGAALAWSAWIRAFPALTLVTLSFPVVFASGKALLQGQRDTALANAKPLLKVALGVLVASLILVGLSTWLFGVDAWAEWLRKVQTLDKDNHLNNISFRTYISNDRNAWRVALPASVLVLFVMLRRATMQRAAAWGVALLPIVFNPANYYLHSMFLMVTLAAEEAGRVRLRGLLVWLVLLAMCVASYFTNVSPDMVMHFRDETIVCFAALGALLLLEVGRPRET</sequence>
<feature type="transmembrane region" description="Helical" evidence="1">
    <location>
        <begin position="422"/>
        <end position="448"/>
    </location>
</feature>
<proteinExistence type="predicted"/>
<evidence type="ECO:0000313" key="5">
    <source>
        <dbReference type="Proteomes" id="UP000249061"/>
    </source>
</evidence>
<dbReference type="PROSITE" id="PS50022">
    <property type="entry name" value="FA58C_3"/>
    <property type="match status" value="1"/>
</dbReference>
<feature type="domain" description="F5/8 type C" evidence="3">
    <location>
        <begin position="1"/>
        <end position="148"/>
    </location>
</feature>
<feature type="transmembrane region" description="Helical" evidence="1">
    <location>
        <begin position="251"/>
        <end position="273"/>
    </location>
</feature>